<gene>
    <name evidence="1" type="ORF">N1851_020023</name>
</gene>
<accession>A0AA47ML47</accession>
<dbReference type="Proteomes" id="UP001174136">
    <property type="component" value="Unassembled WGS sequence"/>
</dbReference>
<sequence>MPQQGACTRWKQALERKVSWAELWKESHCIKFLIQAVYDILLRPSNLHIWGKIKLPSVSEERDPGAYSQLLLESPGGGALLLAL</sequence>
<comment type="caution">
    <text evidence="1">The sequence shown here is derived from an EMBL/GenBank/DDBJ whole genome shotgun (WGS) entry which is preliminary data.</text>
</comment>
<proteinExistence type="predicted"/>
<protein>
    <submittedName>
        <fullName evidence="1">Uncharacterized protein</fullName>
    </submittedName>
</protein>
<dbReference type="EMBL" id="JAOPHQ010003700">
    <property type="protein sequence ID" value="KAK0142289.1"/>
    <property type="molecule type" value="Genomic_DNA"/>
</dbReference>
<evidence type="ECO:0000313" key="2">
    <source>
        <dbReference type="Proteomes" id="UP001174136"/>
    </source>
</evidence>
<evidence type="ECO:0000313" key="1">
    <source>
        <dbReference type="EMBL" id="KAK0142289.1"/>
    </source>
</evidence>
<reference evidence="1" key="1">
    <citation type="journal article" date="2023" name="Front. Mar. Sci.">
        <title>A new Merluccius polli reference genome to investigate the effects of global change in West African waters.</title>
        <authorList>
            <person name="Mateo J.L."/>
            <person name="Blanco-Fernandez C."/>
            <person name="Garcia-Vazquez E."/>
            <person name="Machado-Schiaffino G."/>
        </authorList>
    </citation>
    <scope>NUCLEOTIDE SEQUENCE</scope>
    <source>
        <strain evidence="1">C29</strain>
        <tissue evidence="1">Fin</tissue>
    </source>
</reference>
<dbReference type="AlphaFoldDB" id="A0AA47ML47"/>
<keyword evidence="2" id="KW-1185">Reference proteome</keyword>
<name>A0AA47ML47_MERPO</name>
<organism evidence="1 2">
    <name type="scientific">Merluccius polli</name>
    <name type="common">Benguela hake</name>
    <name type="synonym">Merluccius cadenati</name>
    <dbReference type="NCBI Taxonomy" id="89951"/>
    <lineage>
        <taxon>Eukaryota</taxon>
        <taxon>Metazoa</taxon>
        <taxon>Chordata</taxon>
        <taxon>Craniata</taxon>
        <taxon>Vertebrata</taxon>
        <taxon>Euteleostomi</taxon>
        <taxon>Actinopterygii</taxon>
        <taxon>Neopterygii</taxon>
        <taxon>Teleostei</taxon>
        <taxon>Neoteleostei</taxon>
        <taxon>Acanthomorphata</taxon>
        <taxon>Zeiogadaria</taxon>
        <taxon>Gadariae</taxon>
        <taxon>Gadiformes</taxon>
        <taxon>Gadoidei</taxon>
        <taxon>Merlucciidae</taxon>
        <taxon>Merluccius</taxon>
    </lineage>
</organism>